<proteinExistence type="predicted"/>
<sequence length="577" mass="65897">MASAAARHIVLAERWRGIQEDEEAEDGVEPSAAKHRRLIRAKEDWFSHCYTFLVNLPKKEHIWCGYADIMSPFLETFHGFFDDEDENSSLRIIWRRISQEMGICTQCVCEHHQAQGFFDTEYRSDTVDPLLKVLRLLDEERVTEHIIQINAKIQLKEYDPSCHGAEVVSLMFEVLMYPVLLDDQSLANRFQIFIETIDESYEVSLSTNQQYPGVYALLFFKSCQARAIGLRLARSMGKLRRAVDLEPLQPLLQKYINFLEAEVLPSTSEHSRPRVQLKRADIWLGFKSFLGFLEAPAFEDGVLEKYPVFLNIVLNHVSDDTSDLSCAVSCLKASFEMLGCKLWLRTTLSPSVMLIYMQSLEALQDGEHEKQRRNVLYFLLHQVTRSSNFSALMRKNATKIALLIVQRGYTMSPPCPPSECSHMWGPSLISSIEDTSLHDSLRQPALGLIYIIIISDASAMISYKLKYEAVQKLNISKPAMFADDDDELPFSHDTKEKPQSCWNDFNVLNKLASHECKDWKCIPLLCCCLVPSFWKETTKRRNQEGQGSDELMMSSSSLTSDFASPCAEALLVTSTME</sequence>
<evidence type="ECO:0008006" key="3">
    <source>
        <dbReference type="Google" id="ProtNLM"/>
    </source>
</evidence>
<evidence type="ECO:0000313" key="2">
    <source>
        <dbReference type="Proteomes" id="UP001341281"/>
    </source>
</evidence>
<reference evidence="1 2" key="1">
    <citation type="submission" date="2024-02" db="EMBL/GenBank/DDBJ databases">
        <title>High-quality chromosome-scale genome assembly of Pensacola bahiagrass (Paspalum notatum Flugge var. saurae).</title>
        <authorList>
            <person name="Vega J.M."/>
            <person name="Podio M."/>
            <person name="Orjuela J."/>
            <person name="Siena L.A."/>
            <person name="Pessino S.C."/>
            <person name="Combes M.C."/>
            <person name="Mariac C."/>
            <person name="Albertini E."/>
            <person name="Pupilli F."/>
            <person name="Ortiz J.P.A."/>
            <person name="Leblanc O."/>
        </authorList>
    </citation>
    <scope>NUCLEOTIDE SEQUENCE [LARGE SCALE GENOMIC DNA]</scope>
    <source>
        <strain evidence="1">R1</strain>
        <tissue evidence="1">Leaf</tissue>
    </source>
</reference>
<dbReference type="EMBL" id="CP144747">
    <property type="protein sequence ID" value="WVZ65435.1"/>
    <property type="molecule type" value="Genomic_DNA"/>
</dbReference>
<accession>A0AAQ3T3E2</accession>
<dbReference type="AlphaFoldDB" id="A0AAQ3T3E2"/>
<gene>
    <name evidence="1" type="ORF">U9M48_014798</name>
</gene>
<dbReference type="Proteomes" id="UP001341281">
    <property type="component" value="Chromosome 03"/>
</dbReference>
<protein>
    <recommendedName>
        <fullName evidence="3">Helicase Sen1 N-terminal domain-containing protein</fullName>
    </recommendedName>
</protein>
<evidence type="ECO:0000313" key="1">
    <source>
        <dbReference type="EMBL" id="WVZ65435.1"/>
    </source>
</evidence>
<name>A0AAQ3T3E2_PASNO</name>
<organism evidence="1 2">
    <name type="scientific">Paspalum notatum var. saurae</name>
    <dbReference type="NCBI Taxonomy" id="547442"/>
    <lineage>
        <taxon>Eukaryota</taxon>
        <taxon>Viridiplantae</taxon>
        <taxon>Streptophyta</taxon>
        <taxon>Embryophyta</taxon>
        <taxon>Tracheophyta</taxon>
        <taxon>Spermatophyta</taxon>
        <taxon>Magnoliopsida</taxon>
        <taxon>Liliopsida</taxon>
        <taxon>Poales</taxon>
        <taxon>Poaceae</taxon>
        <taxon>PACMAD clade</taxon>
        <taxon>Panicoideae</taxon>
        <taxon>Andropogonodae</taxon>
        <taxon>Paspaleae</taxon>
        <taxon>Paspalinae</taxon>
        <taxon>Paspalum</taxon>
    </lineage>
</organism>
<keyword evidence="2" id="KW-1185">Reference proteome</keyword>